<protein>
    <recommendedName>
        <fullName evidence="3">PqqD family protein</fullName>
    </recommendedName>
</protein>
<dbReference type="RefSeq" id="WP_014737494.1">
    <property type="nucleotide sequence ID" value="NC_017954.1"/>
</dbReference>
<dbReference type="GeneID" id="13013137"/>
<name>I3TEQ6_THEC1</name>
<reference evidence="1 2" key="1">
    <citation type="journal article" date="2012" name="J. Bacteriol.">
        <title>Complete genome sequence of the hyperthermophilic cellulolytic Crenarchaeon 'Thermogladius cellulolyticus' 1633.</title>
        <authorList>
            <person name="Mardanov A.V."/>
            <person name="Kochetkova T.V."/>
            <person name="Beletsky A.V."/>
            <person name="Bonch-Osmolovskaya E.A."/>
            <person name="Ravin N.V."/>
            <person name="Skryabin K.G."/>
        </authorList>
    </citation>
    <scope>NUCLEOTIDE SEQUENCE [LARGE SCALE GENOMIC DNA]</scope>
    <source>
        <strain evidence="2">DSM 22663 / VKM B-2946 / 1633</strain>
    </source>
</reference>
<keyword evidence="2" id="KW-1185">Reference proteome</keyword>
<dbReference type="EMBL" id="CP003531">
    <property type="protein sequence ID" value="AFK51244.1"/>
    <property type="molecule type" value="Genomic_DNA"/>
</dbReference>
<dbReference type="InParanoid" id="I3TEQ6"/>
<dbReference type="Proteomes" id="UP000005270">
    <property type="component" value="Chromosome"/>
</dbReference>
<evidence type="ECO:0000313" key="2">
    <source>
        <dbReference type="Proteomes" id="UP000005270"/>
    </source>
</evidence>
<proteinExistence type="predicted"/>
<dbReference type="AlphaFoldDB" id="I3TEQ6"/>
<evidence type="ECO:0008006" key="3">
    <source>
        <dbReference type="Google" id="ProtNLM"/>
    </source>
</evidence>
<dbReference type="OrthoDB" id="211309at2157"/>
<dbReference type="STRING" id="1184251.TCELL_0820"/>
<sequence>MSEEHTADTGAKSRYEEIRALKPLRQGTFLGEEGEKFYVAKSEEEVYELSPLAYYIWLLCDGEHTVEDVANTISSEVNMPLEDIVEPLVEVLESLHGAQLVVY</sequence>
<dbReference type="InterPro" id="IPR008792">
    <property type="entry name" value="PQQD"/>
</dbReference>
<dbReference type="Pfam" id="PF05402">
    <property type="entry name" value="PqqD"/>
    <property type="match status" value="1"/>
</dbReference>
<evidence type="ECO:0000313" key="1">
    <source>
        <dbReference type="EMBL" id="AFK51244.1"/>
    </source>
</evidence>
<gene>
    <name evidence="1" type="ordered locus">TCELL_0820</name>
</gene>
<dbReference type="eggNOG" id="arCOG03838">
    <property type="taxonomic scope" value="Archaea"/>
</dbReference>
<dbReference type="InterPro" id="IPR041881">
    <property type="entry name" value="PqqD_sf"/>
</dbReference>
<dbReference type="Gene3D" id="1.10.10.1150">
    <property type="entry name" value="Coenzyme PQQ synthesis protein D (PqqD)"/>
    <property type="match status" value="1"/>
</dbReference>
<dbReference type="KEGG" id="thg:TCELL_0820"/>
<dbReference type="HOGENOM" id="CLU_166552_0_0_2"/>
<accession>I3TEQ6</accession>
<organism evidence="1 2">
    <name type="scientific">Thermogladius calderae (strain DSM 22663 / VKM B-2946 / 1633)</name>
    <dbReference type="NCBI Taxonomy" id="1184251"/>
    <lineage>
        <taxon>Archaea</taxon>
        <taxon>Thermoproteota</taxon>
        <taxon>Thermoprotei</taxon>
        <taxon>Desulfurococcales</taxon>
        <taxon>Desulfurococcaceae</taxon>
        <taxon>Thermogladius</taxon>
    </lineage>
</organism>